<evidence type="ECO:0000256" key="1">
    <source>
        <dbReference type="ARBA" id="ARBA00022630"/>
    </source>
</evidence>
<gene>
    <name evidence="5" type="primary">fbiB</name>
    <name evidence="6" type="ORF">CLCOS_18900</name>
    <name evidence="5" type="ORF">WX73_00817</name>
</gene>
<proteinExistence type="predicted"/>
<keyword evidence="3" id="KW-0560">Oxidoreductase</keyword>
<evidence type="ECO:0000313" key="5">
    <source>
        <dbReference type="EMBL" id="OAA92725.1"/>
    </source>
</evidence>
<dbReference type="GO" id="GO:0016491">
    <property type="term" value="F:oxidoreductase activity"/>
    <property type="evidence" value="ECO:0007669"/>
    <property type="project" value="UniProtKB-KW"/>
</dbReference>
<dbReference type="Proteomes" id="UP000093694">
    <property type="component" value="Unassembled WGS sequence"/>
</dbReference>
<dbReference type="Pfam" id="PF00881">
    <property type="entry name" value="Nitroreductase"/>
    <property type="match status" value="1"/>
</dbReference>
<dbReference type="EMBL" id="LITQ01000018">
    <property type="protein sequence ID" value="OAA92725.1"/>
    <property type="molecule type" value="Genomic_DNA"/>
</dbReference>
<dbReference type="EC" id="6.3.2.34" evidence="6"/>
<dbReference type="SUPFAM" id="SSF55469">
    <property type="entry name" value="FMN-dependent nitroreductase-like"/>
    <property type="match status" value="1"/>
</dbReference>
<evidence type="ECO:0000313" key="8">
    <source>
        <dbReference type="Proteomes" id="UP000093694"/>
    </source>
</evidence>
<dbReference type="EC" id="6.3.2.31" evidence="5"/>
<evidence type="ECO:0000256" key="2">
    <source>
        <dbReference type="ARBA" id="ARBA00022643"/>
    </source>
</evidence>
<name>A0A162JAS6_9CLOT</name>
<dbReference type="GO" id="GO:0052619">
    <property type="term" value="F:coenzyme F420-1:gamma-L-glutamate ligase activity"/>
    <property type="evidence" value="ECO:0007669"/>
    <property type="project" value="UniProtKB-EC"/>
</dbReference>
<dbReference type="AlphaFoldDB" id="A0A162JAS6"/>
<dbReference type="InterPro" id="IPR050627">
    <property type="entry name" value="Nitroreductase/BluB"/>
</dbReference>
<dbReference type="PANTHER" id="PTHR23026">
    <property type="entry name" value="NADPH NITROREDUCTASE"/>
    <property type="match status" value="1"/>
</dbReference>
<evidence type="ECO:0000313" key="6">
    <source>
        <dbReference type="EMBL" id="OBR94651.1"/>
    </source>
</evidence>
<organism evidence="5 7">
    <name type="scientific">Clostridium coskatii</name>
    <dbReference type="NCBI Taxonomy" id="1705578"/>
    <lineage>
        <taxon>Bacteria</taxon>
        <taxon>Bacillati</taxon>
        <taxon>Bacillota</taxon>
        <taxon>Clostridia</taxon>
        <taxon>Eubacteriales</taxon>
        <taxon>Clostridiaceae</taxon>
        <taxon>Clostridium</taxon>
    </lineage>
</organism>
<dbReference type="RefSeq" id="WP_013240245.1">
    <property type="nucleotide sequence ID" value="NZ_LITQ01000018.1"/>
</dbReference>
<feature type="domain" description="Nitroreductase" evidence="4">
    <location>
        <begin position="6"/>
        <end position="178"/>
    </location>
</feature>
<dbReference type="InterPro" id="IPR000415">
    <property type="entry name" value="Nitroreductase-like"/>
</dbReference>
<dbReference type="PANTHER" id="PTHR23026:SF90">
    <property type="entry name" value="IODOTYROSINE DEIODINASE 1"/>
    <property type="match status" value="1"/>
</dbReference>
<dbReference type="Proteomes" id="UP000077384">
    <property type="component" value="Unassembled WGS sequence"/>
</dbReference>
<keyword evidence="8" id="KW-1185">Reference proteome</keyword>
<dbReference type="PATRIC" id="fig|1705578.3.peg.1204"/>
<comment type="caution">
    <text evidence="5">The sequence shown here is derived from an EMBL/GenBank/DDBJ whole genome shotgun (WGS) entry which is preliminary data.</text>
</comment>
<dbReference type="EMBL" id="LROR01000041">
    <property type="protein sequence ID" value="OBR94651.1"/>
    <property type="molecule type" value="Genomic_DNA"/>
</dbReference>
<accession>A0A162JAS6</accession>
<keyword evidence="2" id="KW-0288">FMN</keyword>
<dbReference type="InterPro" id="IPR029479">
    <property type="entry name" value="Nitroreductase"/>
</dbReference>
<reference evidence="5 7" key="1">
    <citation type="journal article" date="2015" name="Biotechnol. Bioeng.">
        <title>Genome sequence and phenotypic characterization of Caulobacter segnis.</title>
        <authorList>
            <person name="Patel S."/>
            <person name="Fletcher B."/>
            <person name="Scott D.C."/>
            <person name="Ely B."/>
        </authorList>
    </citation>
    <scope>NUCLEOTIDE SEQUENCE [LARGE SCALE GENOMIC DNA]</scope>
    <source>
        <strain evidence="5 7">PS02</strain>
    </source>
</reference>
<evidence type="ECO:0000256" key="3">
    <source>
        <dbReference type="ARBA" id="ARBA00023002"/>
    </source>
</evidence>
<reference evidence="6 8" key="2">
    <citation type="journal article" date="2016" name="Front. Microbiol.">
        <title>Industrial Acetogenic Biocatalysts: A Comparative Metabolic and Genomic Analysis.</title>
        <authorList>
            <person name="Bengelsdorf F."/>
            <person name="Poehlein A."/>
            <person name="Sonja S."/>
            <person name="Erz C."/>
            <person name="Hummel T."/>
            <person name="Hoffmeister S."/>
            <person name="Daniel R."/>
            <person name="Durre P."/>
        </authorList>
    </citation>
    <scope>NUCLEOTIDE SEQUENCE [LARGE SCALE GENOMIC DNA]</scope>
    <source>
        <strain evidence="6 8">PTA-10522</strain>
    </source>
</reference>
<dbReference type="GO" id="GO:0052618">
    <property type="term" value="F:coenzyme F420-0:L-glutamate ligase activity"/>
    <property type="evidence" value="ECO:0007669"/>
    <property type="project" value="UniProtKB-EC"/>
</dbReference>
<dbReference type="Gene3D" id="3.40.109.10">
    <property type="entry name" value="NADH Oxidase"/>
    <property type="match status" value="1"/>
</dbReference>
<keyword evidence="1" id="KW-0285">Flavoprotein</keyword>
<keyword evidence="5" id="KW-0436">Ligase</keyword>
<evidence type="ECO:0000313" key="7">
    <source>
        <dbReference type="Proteomes" id="UP000077384"/>
    </source>
</evidence>
<evidence type="ECO:0000259" key="4">
    <source>
        <dbReference type="Pfam" id="PF00881"/>
    </source>
</evidence>
<sequence length="199" mass="22312">MGIEAIYNRRSIRKYKSKEIPIDILNEILDAGRAAPSGKNKQPWKFIVFGGIKKEELLSKMEAGIQRELNEEALLPNSRDGIPDAKNTLRIMKEASIIIMVFNTNGKSPFKNITTADERFTEIVDTLSIGAAIENMLLQAEDLGLGTLWIANTCFAYNELVNYIDVKTQLVGAVALGYPDEKPNPRPRKTPDSIIEYRL</sequence>
<protein>
    <submittedName>
        <fullName evidence="5">Coenzyme F420:L-glutamate ligase</fullName>
        <ecNumber evidence="5">6.3.2.31</ecNumber>
        <ecNumber evidence="6">6.3.2.34</ecNumber>
    </submittedName>
</protein>